<keyword evidence="2 7" id="KW-0349">Heme</keyword>
<dbReference type="SUPFAM" id="SSF48264">
    <property type="entry name" value="Cytochrome P450"/>
    <property type="match status" value="1"/>
</dbReference>
<dbReference type="GO" id="GO:0020037">
    <property type="term" value="F:heme binding"/>
    <property type="evidence" value="ECO:0007669"/>
    <property type="project" value="InterPro"/>
</dbReference>
<evidence type="ECO:0000256" key="7">
    <source>
        <dbReference type="RuleBase" id="RU000461"/>
    </source>
</evidence>
<dbReference type="Proteomes" id="UP000434209">
    <property type="component" value="Chromosome 4"/>
</dbReference>
<evidence type="ECO:0000256" key="1">
    <source>
        <dbReference type="ARBA" id="ARBA00010617"/>
    </source>
</evidence>
<dbReference type="OrthoDB" id="4168525at2"/>
<evidence type="ECO:0000256" key="2">
    <source>
        <dbReference type="ARBA" id="ARBA00022617"/>
    </source>
</evidence>
<dbReference type="FunFam" id="1.10.630.10:FF:000018">
    <property type="entry name" value="Cytochrome P450 monooxygenase"/>
    <property type="match status" value="1"/>
</dbReference>
<dbReference type="Pfam" id="PF00067">
    <property type="entry name" value="p450"/>
    <property type="match status" value="1"/>
</dbReference>
<dbReference type="InterPro" id="IPR001128">
    <property type="entry name" value="Cyt_P450"/>
</dbReference>
<name>A0A7Z2GCZ5_9BURK</name>
<keyword evidence="6 7" id="KW-0503">Monooxygenase</keyword>
<dbReference type="PANTHER" id="PTHR46696">
    <property type="entry name" value="P450, PUTATIVE (EUROFUNG)-RELATED"/>
    <property type="match status" value="1"/>
</dbReference>
<evidence type="ECO:0000256" key="6">
    <source>
        <dbReference type="ARBA" id="ARBA00023033"/>
    </source>
</evidence>
<keyword evidence="9" id="KW-1185">Reference proteome</keyword>
<dbReference type="InterPro" id="IPR002397">
    <property type="entry name" value="Cyt_P450_B"/>
</dbReference>
<protein>
    <submittedName>
        <fullName evidence="8">Cytochrome P450</fullName>
    </submittedName>
</protein>
<dbReference type="PROSITE" id="PS00086">
    <property type="entry name" value="CYTOCHROME_P450"/>
    <property type="match status" value="1"/>
</dbReference>
<dbReference type="PRINTS" id="PR00359">
    <property type="entry name" value="BP450"/>
</dbReference>
<dbReference type="CDD" id="cd20625">
    <property type="entry name" value="CYP164-like"/>
    <property type="match status" value="1"/>
</dbReference>
<keyword evidence="4 7" id="KW-0560">Oxidoreductase</keyword>
<dbReference type="GO" id="GO:0004497">
    <property type="term" value="F:monooxygenase activity"/>
    <property type="evidence" value="ECO:0007669"/>
    <property type="project" value="UniProtKB-KW"/>
</dbReference>
<evidence type="ECO:0000256" key="5">
    <source>
        <dbReference type="ARBA" id="ARBA00023004"/>
    </source>
</evidence>
<evidence type="ECO:0000313" key="8">
    <source>
        <dbReference type="EMBL" id="QGZ59531.1"/>
    </source>
</evidence>
<reference evidence="8 9" key="1">
    <citation type="submission" date="2019-12" db="EMBL/GenBank/DDBJ databases">
        <title>Paraburkholderia acidiphila 7Q-K02 sp. nov and Paraburkholderia acidisoli DHF22 sp. nov., two strains isolated from forest soil.</title>
        <authorList>
            <person name="Gao Z."/>
            <person name="Qiu L."/>
        </authorList>
    </citation>
    <scope>NUCLEOTIDE SEQUENCE [LARGE SCALE GENOMIC DNA]</scope>
    <source>
        <strain evidence="8 9">7Q-K02</strain>
    </source>
</reference>
<evidence type="ECO:0000313" key="9">
    <source>
        <dbReference type="Proteomes" id="UP000434209"/>
    </source>
</evidence>
<dbReference type="EMBL" id="CP046912">
    <property type="protein sequence ID" value="QGZ59531.1"/>
    <property type="molecule type" value="Genomic_DNA"/>
</dbReference>
<dbReference type="InterPro" id="IPR036396">
    <property type="entry name" value="Cyt_P450_sf"/>
</dbReference>
<dbReference type="Gene3D" id="1.10.630.10">
    <property type="entry name" value="Cytochrome P450"/>
    <property type="match status" value="1"/>
</dbReference>
<dbReference type="RefSeq" id="WP_158762711.1">
    <property type="nucleotide sequence ID" value="NZ_CP046912.1"/>
</dbReference>
<dbReference type="AlphaFoldDB" id="A0A7Z2GCZ5"/>
<dbReference type="InterPro" id="IPR017972">
    <property type="entry name" value="Cyt_P450_CS"/>
</dbReference>
<dbReference type="GO" id="GO:0005506">
    <property type="term" value="F:iron ion binding"/>
    <property type="evidence" value="ECO:0007669"/>
    <property type="project" value="InterPro"/>
</dbReference>
<dbReference type="KEGG" id="pacp:FAZ97_31575"/>
<accession>A0A7Z2GCZ5</accession>
<dbReference type="GO" id="GO:0016705">
    <property type="term" value="F:oxidoreductase activity, acting on paired donors, with incorporation or reduction of molecular oxygen"/>
    <property type="evidence" value="ECO:0007669"/>
    <property type="project" value="InterPro"/>
</dbReference>
<sequence length="400" mass="43746">MQFSDFASPAFFANPYPLYEKIRAAGPILPVGPKAFVTGRFAIVDALLRDPRMGKTYLQSVAARYGDEAPARPVFQSLSRTLLMMNPPAHTRLRALLMKTFNARSIEKLTSIVEATTHELLERAASRAEFDLVSDYALPLPVQIICRLLDVSVADATTLGDAASQLVAAFDLAPLDEDGLRAADEAALSLECYFHGVVEQRRAQPGDDLISAMLSVEDEGSRLTDEEVVSNAVLLFIAGHETTSNMIGNMMIALFRHPQQMEALKHEPKLLPRAIAECMRYDGAVQMLVRTALEDITLGDATLARGSVVFMLIGSANRDPAAFPAPDTLDFARSTGTPAVAFGAGIHYCLGARLAALELDVAMRALLARFPEIRPVDLDALVWHRRNNLRGVTSLRVRMR</sequence>
<gene>
    <name evidence="8" type="ORF">FAZ97_31575</name>
</gene>
<evidence type="ECO:0000256" key="4">
    <source>
        <dbReference type="ARBA" id="ARBA00023002"/>
    </source>
</evidence>
<organism evidence="8 9">
    <name type="scientific">Paraburkholderia acidiphila</name>
    <dbReference type="NCBI Taxonomy" id="2571747"/>
    <lineage>
        <taxon>Bacteria</taxon>
        <taxon>Pseudomonadati</taxon>
        <taxon>Pseudomonadota</taxon>
        <taxon>Betaproteobacteria</taxon>
        <taxon>Burkholderiales</taxon>
        <taxon>Burkholderiaceae</taxon>
        <taxon>Paraburkholderia</taxon>
    </lineage>
</organism>
<keyword evidence="5 7" id="KW-0408">Iron</keyword>
<evidence type="ECO:0000256" key="3">
    <source>
        <dbReference type="ARBA" id="ARBA00022723"/>
    </source>
</evidence>
<comment type="similarity">
    <text evidence="1 7">Belongs to the cytochrome P450 family.</text>
</comment>
<proteinExistence type="inferred from homology"/>
<dbReference type="PANTHER" id="PTHR46696:SF1">
    <property type="entry name" value="CYTOCHROME P450 YJIB-RELATED"/>
    <property type="match status" value="1"/>
</dbReference>
<keyword evidence="3 7" id="KW-0479">Metal-binding</keyword>